<evidence type="ECO:0000313" key="3">
    <source>
        <dbReference type="Proteomes" id="UP000828924"/>
    </source>
</evidence>
<feature type="domain" description="VOC" evidence="1">
    <location>
        <begin position="138"/>
        <end position="259"/>
    </location>
</feature>
<evidence type="ECO:0000259" key="1">
    <source>
        <dbReference type="PROSITE" id="PS51819"/>
    </source>
</evidence>
<dbReference type="PROSITE" id="PS51819">
    <property type="entry name" value="VOC"/>
    <property type="match status" value="2"/>
</dbReference>
<reference evidence="2 3" key="1">
    <citation type="submission" date="2021-03" db="EMBL/GenBank/DDBJ databases">
        <title>Complete genome of Streptomyces formicae strain 1H-GS9 (DSM 100524).</title>
        <authorList>
            <person name="Atanasov K.E."/>
            <person name="Altabella T."/>
            <person name="Ferrer A."/>
        </authorList>
    </citation>
    <scope>NUCLEOTIDE SEQUENCE [LARGE SCALE GENOMIC DNA]</scope>
    <source>
        <strain evidence="2 3">1H-GS9</strain>
    </source>
</reference>
<dbReference type="CDD" id="cd07247">
    <property type="entry name" value="SgaA_N_like"/>
    <property type="match status" value="1"/>
</dbReference>
<dbReference type="EMBL" id="CP071872">
    <property type="protein sequence ID" value="UNM13379.1"/>
    <property type="molecule type" value="Genomic_DNA"/>
</dbReference>
<dbReference type="Pfam" id="PF18029">
    <property type="entry name" value="Glyoxalase_6"/>
    <property type="match status" value="1"/>
</dbReference>
<dbReference type="InterPro" id="IPR041581">
    <property type="entry name" value="Glyoxalase_6"/>
</dbReference>
<sequence>MAAVSTSDPVMYGAPCWVSLVALDIAAAERFYAAVLGWEFRGGPPGEEFSVARLRGAPVASIGALGRRGIPVAWTPYFAVPDADAAANRILERCATVAVGPLSLGAGRAVIAADRDGAVFGVWEGEVTPGWTVGRDAALARLELRTRDAFDAAIFYAEVLDWAKDETACCQVAYENDSVVLRQGGDQVARLRGGALEEAPDPHVRPRWDVHFRVADLDEAVATATRLGGMAVTAVDTGPTGPSVTLRDPDGGLFTVTAGSGPM</sequence>
<dbReference type="PANTHER" id="PTHR33993">
    <property type="entry name" value="GLYOXALASE-RELATED"/>
    <property type="match status" value="1"/>
</dbReference>
<accession>A0ABY3WL78</accession>
<protein>
    <submittedName>
        <fullName evidence="2">VOC family protein</fullName>
    </submittedName>
</protein>
<dbReference type="Proteomes" id="UP000828924">
    <property type="component" value="Chromosome"/>
</dbReference>
<gene>
    <name evidence="2" type="ORF">J4032_19500</name>
</gene>
<dbReference type="SUPFAM" id="SSF54593">
    <property type="entry name" value="Glyoxalase/Bleomycin resistance protein/Dihydroxybiphenyl dioxygenase"/>
    <property type="match status" value="2"/>
</dbReference>
<dbReference type="RefSeq" id="WP_242332216.1">
    <property type="nucleotide sequence ID" value="NZ_CP071872.1"/>
</dbReference>
<proteinExistence type="predicted"/>
<evidence type="ECO:0000313" key="2">
    <source>
        <dbReference type="EMBL" id="UNM13379.1"/>
    </source>
</evidence>
<name>A0ABY3WL78_9ACTN</name>
<dbReference type="InterPro" id="IPR052164">
    <property type="entry name" value="Anthracycline_SecMetBiosynth"/>
</dbReference>
<feature type="domain" description="VOC" evidence="1">
    <location>
        <begin position="14"/>
        <end position="125"/>
    </location>
</feature>
<dbReference type="Gene3D" id="3.10.180.10">
    <property type="entry name" value="2,3-Dihydroxybiphenyl 1,2-Dioxygenase, domain 1"/>
    <property type="match status" value="2"/>
</dbReference>
<organism evidence="2 3">
    <name type="scientific">Streptomyces formicae</name>
    <dbReference type="NCBI Taxonomy" id="1616117"/>
    <lineage>
        <taxon>Bacteria</taxon>
        <taxon>Bacillati</taxon>
        <taxon>Actinomycetota</taxon>
        <taxon>Actinomycetes</taxon>
        <taxon>Kitasatosporales</taxon>
        <taxon>Streptomycetaceae</taxon>
        <taxon>Streptomyces</taxon>
    </lineage>
</organism>
<keyword evidence="3" id="KW-1185">Reference proteome</keyword>
<dbReference type="InterPro" id="IPR029068">
    <property type="entry name" value="Glyas_Bleomycin-R_OHBP_Dase"/>
</dbReference>
<dbReference type="PANTHER" id="PTHR33993:SF10">
    <property type="entry name" value="CONSERVED PROTEIN"/>
    <property type="match status" value="1"/>
</dbReference>
<dbReference type="InterPro" id="IPR037523">
    <property type="entry name" value="VOC_core"/>
</dbReference>